<dbReference type="EMBL" id="LPWD01000216">
    <property type="protein sequence ID" value="ODS02838.1"/>
    <property type="molecule type" value="Genomic_DNA"/>
</dbReference>
<feature type="region of interest" description="Disordered" evidence="1">
    <location>
        <begin position="32"/>
        <end position="137"/>
    </location>
</feature>
<evidence type="ECO:0000313" key="2">
    <source>
        <dbReference type="EMBL" id="ODS02838.1"/>
    </source>
</evidence>
<accession>A0A1E3WAJ3</accession>
<protein>
    <submittedName>
        <fullName evidence="2">Uncharacterized protein</fullName>
    </submittedName>
</protein>
<organism evidence="2 3">
    <name type="scientific">Methyloceanibacter marginalis</name>
    <dbReference type="NCBI Taxonomy" id="1774971"/>
    <lineage>
        <taxon>Bacteria</taxon>
        <taxon>Pseudomonadati</taxon>
        <taxon>Pseudomonadota</taxon>
        <taxon>Alphaproteobacteria</taxon>
        <taxon>Hyphomicrobiales</taxon>
        <taxon>Hyphomicrobiaceae</taxon>
        <taxon>Methyloceanibacter</taxon>
    </lineage>
</organism>
<reference evidence="2 3" key="1">
    <citation type="journal article" date="2016" name="Environ. Microbiol.">
        <title>New Methyloceanibacter diversity from North Sea sediments includes methanotroph containing solely the soluble methane monooxygenase.</title>
        <authorList>
            <person name="Vekeman B."/>
            <person name="Kerckhof F.M."/>
            <person name="Cremers G."/>
            <person name="de Vos P."/>
            <person name="Vandamme P."/>
            <person name="Boon N."/>
            <person name="Op den Camp H.J."/>
            <person name="Heylen K."/>
        </authorList>
    </citation>
    <scope>NUCLEOTIDE SEQUENCE [LARGE SCALE GENOMIC DNA]</scope>
    <source>
        <strain evidence="2 3">R-67177</strain>
    </source>
</reference>
<name>A0A1E3WAJ3_9HYPH</name>
<dbReference type="AlphaFoldDB" id="A0A1E3WAJ3"/>
<evidence type="ECO:0000313" key="3">
    <source>
        <dbReference type="Proteomes" id="UP000095042"/>
    </source>
</evidence>
<comment type="caution">
    <text evidence="2">The sequence shown here is derived from an EMBL/GenBank/DDBJ whole genome shotgun (WGS) entry which is preliminary data.</text>
</comment>
<proteinExistence type="predicted"/>
<keyword evidence="3" id="KW-1185">Reference proteome</keyword>
<dbReference type="Proteomes" id="UP000095042">
    <property type="component" value="Unassembled WGS sequence"/>
</dbReference>
<feature type="compositionally biased region" description="Basic and acidic residues" evidence="1">
    <location>
        <begin position="57"/>
        <end position="87"/>
    </location>
</feature>
<feature type="compositionally biased region" description="Basic and acidic residues" evidence="1">
    <location>
        <begin position="99"/>
        <end position="137"/>
    </location>
</feature>
<gene>
    <name evidence="2" type="ORF">AUC71_13135</name>
</gene>
<sequence length="332" mass="36944">MCLGVSASRPAIRAADRCLRPDVIAYASLADAEDQRVSQPRCVLEKPRRPSWLTDPNHPKNPRDDDHKKDDKQSQEQKQDQDQKQDQHQSQWQFAVQDLKSENENKNENDNDNKNSNENKNENENKVENEVDNKLENKVDNDVDNKVSNEVKNEVKTDVETKVDVDVSIDLDLDSLPTDDDLIDIEYFNADDNEGIVQALANNVWQDVDGKGNDNAFNIQQVNSLVDNDYLNSPEVKYDADHVDGKMDDKFDDGNIGAASFIQQAFADGGEAKMDDAKAETEIGNISGTGTTTADAIVNQEAFTQNIVQGANIQFNSNEISVVGDDATDAIL</sequence>
<evidence type="ECO:0000256" key="1">
    <source>
        <dbReference type="SAM" id="MobiDB-lite"/>
    </source>
</evidence>